<protein>
    <recommendedName>
        <fullName evidence="4">Synaptobrevin, longin-like domain protein</fullName>
    </recommendedName>
</protein>
<feature type="region of interest" description="Disordered" evidence="2">
    <location>
        <begin position="239"/>
        <end position="278"/>
    </location>
</feature>
<name>A0A699HDP8_TANCI</name>
<accession>A0A699HDP8</accession>
<feature type="coiled-coil region" evidence="1">
    <location>
        <begin position="284"/>
        <end position="325"/>
    </location>
</feature>
<reference evidence="3" key="1">
    <citation type="journal article" date="2019" name="Sci. Rep.">
        <title>Draft genome of Tanacetum cinerariifolium, the natural source of mosquito coil.</title>
        <authorList>
            <person name="Yamashiro T."/>
            <person name="Shiraishi A."/>
            <person name="Satake H."/>
            <person name="Nakayama K."/>
        </authorList>
    </citation>
    <scope>NUCLEOTIDE SEQUENCE</scope>
</reference>
<dbReference type="EMBL" id="BKCJ010114508">
    <property type="protein sequence ID" value="GEX54221.1"/>
    <property type="molecule type" value="Genomic_DNA"/>
</dbReference>
<organism evidence="3">
    <name type="scientific">Tanacetum cinerariifolium</name>
    <name type="common">Dalmatian daisy</name>
    <name type="synonym">Chrysanthemum cinerariifolium</name>
    <dbReference type="NCBI Taxonomy" id="118510"/>
    <lineage>
        <taxon>Eukaryota</taxon>
        <taxon>Viridiplantae</taxon>
        <taxon>Streptophyta</taxon>
        <taxon>Embryophyta</taxon>
        <taxon>Tracheophyta</taxon>
        <taxon>Spermatophyta</taxon>
        <taxon>Magnoliopsida</taxon>
        <taxon>eudicotyledons</taxon>
        <taxon>Gunneridae</taxon>
        <taxon>Pentapetalae</taxon>
        <taxon>asterids</taxon>
        <taxon>campanulids</taxon>
        <taxon>Asterales</taxon>
        <taxon>Asteraceae</taxon>
        <taxon>Asteroideae</taxon>
        <taxon>Anthemideae</taxon>
        <taxon>Anthemidinae</taxon>
        <taxon>Tanacetum</taxon>
    </lineage>
</organism>
<evidence type="ECO:0000313" key="3">
    <source>
        <dbReference type="EMBL" id="GEX54221.1"/>
    </source>
</evidence>
<keyword evidence="1" id="KW-0175">Coiled coil</keyword>
<proteinExistence type="predicted"/>
<dbReference type="AlphaFoldDB" id="A0A699HDP8"/>
<comment type="caution">
    <text evidence="3">The sequence shown here is derived from an EMBL/GenBank/DDBJ whole genome shotgun (WGS) entry which is preliminary data.</text>
</comment>
<sequence length="707" mass="80493">MSSLFADTHNVVAIIEKSNAANGFEQIIDFLSASYIYYALTVNPHIHISCIKQFWNTASVKRSGDVTRLQALVDKKKIVISEVVIREILQLDDAEGVVCLPNEEIFAGLAQIGYEKPSTKLTFYKAFFSSQWKFLIHTILQSLSAKRTSWNEFSTMMAFAVICLSKGQKFNFLKYIFDSLVRNVDSSSKFYMYPCFVQLIIQNQVGDLSTHTTRFISSALTQKDDDAVAAAVEENVAEDVPHDAIPSPPSHGIPSLSQEQPSPPQQPQSSPQAPPQGADLPIHIQQILDVCSALTRRVENLKNDKADQKMEIIKLKARVKKLEMANKIKSSKLRHLRKVGASRRVESSDDMEDVFNQGRMIDDMDKDEGIELAEIYNLDLDHSSKVLSMQEDDSEVQEVVEVVTTAKLITDVVTTASQVSADSATISAAKPSIPAVALTVVAAYTRRRKGVIIRDPEKELSLKTPAETPKAKDKGKGIMVETLKPMKKKDQIERDAKYARKLHEEINRDHEEFNKDIDWDAAMDHVNQKSKDPQYIKRYKGMKKRPQTESEAHKSMMIYLKNTAGYKMDFFKGMTYAEICLIFQARFDENMRFLFKSREEMEEEDQEIIKSINETPIQKAAKRRKLSKEAQKDEDLRKRLEVVDDEDDDVFIEATPLARKVPVVDYQIVLVDNKPRFKIIKADETHQLYISFTTLLKNFDREDLENL</sequence>
<evidence type="ECO:0000256" key="1">
    <source>
        <dbReference type="SAM" id="Coils"/>
    </source>
</evidence>
<evidence type="ECO:0008006" key="4">
    <source>
        <dbReference type="Google" id="ProtNLM"/>
    </source>
</evidence>
<gene>
    <name evidence="3" type="ORF">Tci_326196</name>
</gene>
<evidence type="ECO:0000256" key="2">
    <source>
        <dbReference type="SAM" id="MobiDB-lite"/>
    </source>
</evidence>